<feature type="transmembrane region" description="Helical" evidence="8">
    <location>
        <begin position="23"/>
        <end position="43"/>
    </location>
</feature>
<evidence type="ECO:0000256" key="3">
    <source>
        <dbReference type="ARBA" id="ARBA00022723"/>
    </source>
</evidence>
<dbReference type="PROSITE" id="PS51007">
    <property type="entry name" value="CYTC"/>
    <property type="match status" value="1"/>
</dbReference>
<evidence type="ECO:0000256" key="7">
    <source>
        <dbReference type="SAM" id="MobiDB-lite"/>
    </source>
</evidence>
<evidence type="ECO:0000256" key="1">
    <source>
        <dbReference type="ARBA" id="ARBA00022448"/>
    </source>
</evidence>
<feature type="region of interest" description="Disordered" evidence="7">
    <location>
        <begin position="1"/>
        <end position="20"/>
    </location>
</feature>
<keyword evidence="4" id="KW-0249">Electron transport</keyword>
<evidence type="ECO:0000313" key="10">
    <source>
        <dbReference type="EMBL" id="MDR4124694.1"/>
    </source>
</evidence>
<dbReference type="InterPro" id="IPR009056">
    <property type="entry name" value="Cyt_c-like_dom"/>
</dbReference>
<evidence type="ECO:0000256" key="5">
    <source>
        <dbReference type="ARBA" id="ARBA00023004"/>
    </source>
</evidence>
<evidence type="ECO:0000313" key="11">
    <source>
        <dbReference type="Proteomes" id="UP001232156"/>
    </source>
</evidence>
<dbReference type="InterPro" id="IPR008168">
    <property type="entry name" value="Cyt_C_IC"/>
</dbReference>
<gene>
    <name evidence="10" type="ORF">Q8947_01690</name>
</gene>
<proteinExistence type="predicted"/>
<evidence type="ECO:0000256" key="8">
    <source>
        <dbReference type="SAM" id="Phobius"/>
    </source>
</evidence>
<dbReference type="InterPro" id="IPR051459">
    <property type="entry name" value="Cytochrome_c-type_DH"/>
</dbReference>
<evidence type="ECO:0000259" key="9">
    <source>
        <dbReference type="PROSITE" id="PS51007"/>
    </source>
</evidence>
<organism evidence="10 11">
    <name type="scientific">Yanghanlia caeni</name>
    <dbReference type="NCBI Taxonomy" id="3064283"/>
    <lineage>
        <taxon>Bacteria</taxon>
        <taxon>Pseudomonadati</taxon>
        <taxon>Pseudomonadota</taxon>
        <taxon>Betaproteobacteria</taxon>
        <taxon>Burkholderiales</taxon>
        <taxon>Alcaligenaceae</taxon>
        <taxon>Yanghanlia</taxon>
    </lineage>
</organism>
<keyword evidence="2 6" id="KW-0349">Heme</keyword>
<evidence type="ECO:0000256" key="2">
    <source>
        <dbReference type="ARBA" id="ARBA00022617"/>
    </source>
</evidence>
<dbReference type="Gene3D" id="1.10.760.10">
    <property type="entry name" value="Cytochrome c-like domain"/>
    <property type="match status" value="1"/>
</dbReference>
<feature type="compositionally biased region" description="Basic and acidic residues" evidence="7">
    <location>
        <begin position="10"/>
        <end position="20"/>
    </location>
</feature>
<evidence type="ECO:0000256" key="4">
    <source>
        <dbReference type="ARBA" id="ARBA00022982"/>
    </source>
</evidence>
<dbReference type="PANTHER" id="PTHR35008">
    <property type="entry name" value="BLL4482 PROTEIN-RELATED"/>
    <property type="match status" value="1"/>
</dbReference>
<dbReference type="Pfam" id="PF00034">
    <property type="entry name" value="Cytochrom_C"/>
    <property type="match status" value="1"/>
</dbReference>
<comment type="caution">
    <text evidence="10">The sequence shown here is derived from an EMBL/GenBank/DDBJ whole genome shotgun (WGS) entry which is preliminary data.</text>
</comment>
<keyword evidence="3 6" id="KW-0479">Metal-binding</keyword>
<keyword evidence="5 6" id="KW-0408">Iron</keyword>
<keyword evidence="1" id="KW-0813">Transport</keyword>
<keyword evidence="11" id="KW-1185">Reference proteome</keyword>
<accession>A0ABU1D2P3</accession>
<keyword evidence="8" id="KW-0812">Transmembrane</keyword>
<evidence type="ECO:0000256" key="6">
    <source>
        <dbReference type="PROSITE-ProRule" id="PRU00433"/>
    </source>
</evidence>
<protein>
    <submittedName>
        <fullName evidence="10">Cytochrome c</fullName>
    </submittedName>
</protein>
<dbReference type="SUPFAM" id="SSF46626">
    <property type="entry name" value="Cytochrome c"/>
    <property type="match status" value="1"/>
</dbReference>
<sequence>MTTPQFLQQQREHPEPEESGRPVPRLVLILIGGLLAWAMYYLYAHYTPMPSLVGDNRVAEDFTVAVSADGAQLYTANCVACHQANGNGLPGVFPPLANSEWVIARDPGVVTQIILHGVEGPLTVAGTTYSGIMPNFRDTFSDAEVAAVVNYLRTHFGNAATQTDAAHVAQVRAATEQRSTPWNGDEDLQPLLAQ</sequence>
<dbReference type="PANTHER" id="PTHR35008:SF8">
    <property type="entry name" value="ALCOHOL DEHYDROGENASE CYTOCHROME C SUBUNIT"/>
    <property type="match status" value="1"/>
</dbReference>
<dbReference type="EMBL" id="JAUZQE010000003">
    <property type="protein sequence ID" value="MDR4124694.1"/>
    <property type="molecule type" value="Genomic_DNA"/>
</dbReference>
<name>A0ABU1D2P3_9BURK</name>
<dbReference type="InterPro" id="IPR036909">
    <property type="entry name" value="Cyt_c-like_dom_sf"/>
</dbReference>
<dbReference type="PRINTS" id="PR00605">
    <property type="entry name" value="CYTCHROMECIC"/>
</dbReference>
<keyword evidence="8" id="KW-0472">Membrane</keyword>
<reference evidence="10 11" key="1">
    <citation type="submission" date="2023-08" db="EMBL/GenBank/DDBJ databases">
        <title>Alcaligenaceae gen. nov., a novel taxon isolated from the sludge of Yixing Pesticide Factory.</title>
        <authorList>
            <person name="Ruan L."/>
        </authorList>
    </citation>
    <scope>NUCLEOTIDE SEQUENCE [LARGE SCALE GENOMIC DNA]</scope>
    <source>
        <strain evidence="10 11">LG-2</strain>
    </source>
</reference>
<dbReference type="RefSeq" id="WP_165276873.1">
    <property type="nucleotide sequence ID" value="NZ_JAUZQE010000003.1"/>
</dbReference>
<dbReference type="Proteomes" id="UP001232156">
    <property type="component" value="Unassembled WGS sequence"/>
</dbReference>
<feature type="domain" description="Cytochrome c" evidence="9">
    <location>
        <begin position="65"/>
        <end position="156"/>
    </location>
</feature>
<keyword evidence="8" id="KW-1133">Transmembrane helix</keyword>